<dbReference type="InterPro" id="IPR042097">
    <property type="entry name" value="Aminopeptidase_N-like_N_sf"/>
</dbReference>
<dbReference type="PANTHER" id="PTHR45726">
    <property type="entry name" value="LEUKOTRIENE A-4 HYDROLASE"/>
    <property type="match status" value="1"/>
</dbReference>
<proteinExistence type="predicted"/>
<protein>
    <submittedName>
        <fullName evidence="4">M1 family metallopeptidase</fullName>
    </submittedName>
</protein>
<dbReference type="Gene3D" id="2.60.40.1730">
    <property type="entry name" value="tricorn interacting facor f3 domain"/>
    <property type="match status" value="1"/>
</dbReference>
<keyword evidence="1" id="KW-0479">Metal-binding</keyword>
<keyword evidence="1" id="KW-0862">Zinc</keyword>
<dbReference type="Pfam" id="PF01433">
    <property type="entry name" value="Peptidase_M1"/>
    <property type="match status" value="1"/>
</dbReference>
<dbReference type="Pfam" id="PF17900">
    <property type="entry name" value="Peptidase_M1_N"/>
    <property type="match status" value="1"/>
</dbReference>
<dbReference type="SUPFAM" id="SSF63737">
    <property type="entry name" value="Leukotriene A4 hydrolase N-terminal domain"/>
    <property type="match status" value="1"/>
</dbReference>
<evidence type="ECO:0000313" key="5">
    <source>
        <dbReference type="Proteomes" id="UP000600588"/>
    </source>
</evidence>
<dbReference type="InterPro" id="IPR045357">
    <property type="entry name" value="Aminopeptidase_N-like_N"/>
</dbReference>
<dbReference type="InterPro" id="IPR034015">
    <property type="entry name" value="M1_LTA4H"/>
</dbReference>
<gene>
    <name evidence="4" type="ORF">ICJ83_10510</name>
</gene>
<sequence>MKKHILVAIGFILFSFQIQSQESDLKFTHADTLRGSITPERAWWNVLRYDILVKPDFYNKYTSGYNIITYKVIQDTHVNSMQIDLQEPLKIDSIILDNSETLKFNREGFVYHVETPKQGLNSEHEVKIYFSGKPHEAIRAPWDGGWTFTKDDKGRPWMTVTCQGLGASIWFPNKDHQSDEPDLGASLTMRVPKDLMAIANGRLTEETKHNDGTMSYKWNVDNPISNYCIIPYIGHYKKFSEQYTGIKGFLDLDYWVLDYNVEKAKNYMPTEVHNMLDAFEYWFGPYPFYEDGYKLVETEHTGMEHQSNVSYGNHYAGGYRGRDGSGTGLGLTWDFIVIHESGHEWFGNNITSKDLADMYIHESFTNYSETLFLDYNYGTEAANDYNFGLRNGIQNDKPIIPPYGVNAQGSGDMYVKGGNMLHTIRHSIDNDKLFKNILTGLNMTFHNKTVDGSEIQKYISDKAGYDYSYVFKQYLTTTQIPKLQLYVDGKNNKIHYRYTNCIEGFNLPLVLKEQNQYIKIVPTLDWQSVDIKHTNQFLFTPWRIEYMYFLNVELVKTMEQ</sequence>
<comment type="cofactor">
    <cofactor evidence="1">
        <name>Zn(2+)</name>
        <dbReference type="ChEBI" id="CHEBI:29105"/>
    </cofactor>
    <text evidence="1">Binds 1 zinc ion per subunit.</text>
</comment>
<feature type="binding site" evidence="1">
    <location>
        <position position="362"/>
    </location>
    <ligand>
        <name>Zn(2+)</name>
        <dbReference type="ChEBI" id="CHEBI:29105"/>
        <note>catalytic</note>
    </ligand>
</feature>
<dbReference type="CDD" id="cd09603">
    <property type="entry name" value="M1_APN_like"/>
    <property type="match status" value="1"/>
</dbReference>
<dbReference type="InterPro" id="IPR027268">
    <property type="entry name" value="Peptidase_M4/M1_CTD_sf"/>
</dbReference>
<dbReference type="RefSeq" id="WP_188230353.1">
    <property type="nucleotide sequence ID" value="NZ_JACVXB010000004.1"/>
</dbReference>
<organism evidence="4 5">
    <name type="scientific">Aestuariibaculum sediminum</name>
    <dbReference type="NCBI Taxonomy" id="2770637"/>
    <lineage>
        <taxon>Bacteria</taxon>
        <taxon>Pseudomonadati</taxon>
        <taxon>Bacteroidota</taxon>
        <taxon>Flavobacteriia</taxon>
        <taxon>Flavobacteriales</taxon>
        <taxon>Flavobacteriaceae</taxon>
    </lineage>
</organism>
<evidence type="ECO:0000259" key="2">
    <source>
        <dbReference type="Pfam" id="PF01433"/>
    </source>
</evidence>
<dbReference type="InterPro" id="IPR014782">
    <property type="entry name" value="Peptidase_M1_dom"/>
</dbReference>
<dbReference type="GO" id="GO:0008270">
    <property type="term" value="F:zinc ion binding"/>
    <property type="evidence" value="ECO:0007669"/>
    <property type="project" value="InterPro"/>
</dbReference>
<dbReference type="Proteomes" id="UP000600588">
    <property type="component" value="Unassembled WGS sequence"/>
</dbReference>
<dbReference type="GO" id="GO:0008237">
    <property type="term" value="F:metallopeptidase activity"/>
    <property type="evidence" value="ECO:0007669"/>
    <property type="project" value="InterPro"/>
</dbReference>
<dbReference type="Gene3D" id="1.10.390.10">
    <property type="entry name" value="Neutral Protease Domain 2"/>
    <property type="match status" value="1"/>
</dbReference>
<keyword evidence="5" id="KW-1185">Reference proteome</keyword>
<accession>A0A8J6U945</accession>
<dbReference type="AlphaFoldDB" id="A0A8J6U945"/>
<dbReference type="SUPFAM" id="SSF55486">
    <property type="entry name" value="Metalloproteases ('zincins'), catalytic domain"/>
    <property type="match status" value="1"/>
</dbReference>
<name>A0A8J6U945_9FLAO</name>
<feature type="domain" description="Peptidase M1 membrane alanine aminopeptidase" evidence="2">
    <location>
        <begin position="336"/>
        <end position="474"/>
    </location>
</feature>
<evidence type="ECO:0000259" key="3">
    <source>
        <dbReference type="Pfam" id="PF17900"/>
    </source>
</evidence>
<evidence type="ECO:0000313" key="4">
    <source>
        <dbReference type="EMBL" id="MBD0832562.1"/>
    </source>
</evidence>
<feature type="binding site" evidence="1">
    <location>
        <position position="343"/>
    </location>
    <ligand>
        <name>Zn(2+)</name>
        <dbReference type="ChEBI" id="CHEBI:29105"/>
        <note>catalytic</note>
    </ligand>
</feature>
<comment type="caution">
    <text evidence="4">The sequence shown here is derived from an EMBL/GenBank/DDBJ whole genome shotgun (WGS) entry which is preliminary data.</text>
</comment>
<feature type="binding site" evidence="1">
    <location>
        <position position="339"/>
    </location>
    <ligand>
        <name>Zn(2+)</name>
        <dbReference type="ChEBI" id="CHEBI:29105"/>
        <note>catalytic</note>
    </ligand>
</feature>
<reference evidence="4 5" key="1">
    <citation type="submission" date="2020-09" db="EMBL/GenBank/DDBJ databases">
        <title>TT11 complete genome.</title>
        <authorList>
            <person name="Wu Z."/>
        </authorList>
    </citation>
    <scope>NUCLEOTIDE SEQUENCE [LARGE SCALE GENOMIC DNA]</scope>
    <source>
        <strain evidence="4 5">TT11</strain>
    </source>
</reference>
<evidence type="ECO:0000256" key="1">
    <source>
        <dbReference type="PIRSR" id="PIRSR634015-3"/>
    </source>
</evidence>
<feature type="domain" description="Aminopeptidase N-like N-terminal" evidence="3">
    <location>
        <begin position="48"/>
        <end position="227"/>
    </location>
</feature>
<dbReference type="EMBL" id="JACVXB010000004">
    <property type="protein sequence ID" value="MBD0832562.1"/>
    <property type="molecule type" value="Genomic_DNA"/>
</dbReference>
<dbReference type="PANTHER" id="PTHR45726:SF3">
    <property type="entry name" value="LEUKOTRIENE A-4 HYDROLASE"/>
    <property type="match status" value="1"/>
</dbReference>